<evidence type="ECO:0000313" key="1">
    <source>
        <dbReference type="EMBL" id="ABL10339.1"/>
    </source>
</evidence>
<geneLocation type="chloroplast" evidence="1"/>
<accession>A7YLL0</accession>
<keyword evidence="1" id="KW-0934">Plastid</keyword>
<dbReference type="AlphaFoldDB" id="A7YLL0"/>
<dbReference type="EMBL" id="DQ983627">
    <property type="protein sequence ID" value="ABL10339.1"/>
    <property type="molecule type" value="Genomic_DNA"/>
</dbReference>
<sequence>MLILPRERNNRVSYLANPRITCRYCINRSCNESIYYLMIQE</sequence>
<organism evidence="1">
    <name type="scientific">Pinus armandii</name>
    <name type="common">Chinese white pine</name>
    <dbReference type="NCBI Taxonomy" id="88733"/>
    <lineage>
        <taxon>Eukaryota</taxon>
        <taxon>Viridiplantae</taxon>
        <taxon>Streptophyta</taxon>
        <taxon>Embryophyta</taxon>
        <taxon>Tracheophyta</taxon>
        <taxon>Spermatophyta</taxon>
        <taxon>Pinopsida</taxon>
        <taxon>Pinidae</taxon>
        <taxon>Conifers I</taxon>
        <taxon>Pinales</taxon>
        <taxon>Pinaceae</taxon>
        <taxon>Pinus</taxon>
        <taxon>Pinus subgen. Strobus</taxon>
    </lineage>
</organism>
<name>A7YLL0_PINAR</name>
<reference evidence="1" key="2">
    <citation type="journal article" date="2007" name="Ann. Bot.">
        <title>Phylogeny and biogeography of Cedrus (Pinaceae) inferred from sequences of seven paternal chloroplast and maternal mitochondrial DNA regions.</title>
        <authorList>
            <person name="Qiao C.Y."/>
            <person name="Ran J.H."/>
            <person name="Li Y."/>
            <person name="Wang X.Q."/>
        </authorList>
    </citation>
    <scope>NUCLEOTIDE SEQUENCE</scope>
    <source>
        <tissue evidence="1">Leaf</tissue>
    </source>
</reference>
<keyword evidence="1" id="KW-0150">Chloroplast</keyword>
<proteinExistence type="predicted"/>
<protein>
    <submittedName>
        <fullName evidence="1">Uncharacterized protein</fullName>
    </submittedName>
</protein>
<reference evidence="1" key="1">
    <citation type="submission" date="2006-09" db="EMBL/GenBank/DDBJ databases">
        <authorList>
            <person name="Qiao C.-Y."/>
            <person name="Ran J.-H."/>
            <person name="Wang X.-Q."/>
        </authorList>
    </citation>
    <scope>NUCLEOTIDE SEQUENCE</scope>
    <source>
        <tissue evidence="1">Leaf</tissue>
    </source>
</reference>